<comment type="caution">
    <text evidence="1">The sequence shown here is derived from an EMBL/GenBank/DDBJ whole genome shotgun (WGS) entry which is preliminary data.</text>
</comment>
<dbReference type="OrthoDB" id="10046738at2759"/>
<keyword evidence="2" id="KW-1185">Reference proteome</keyword>
<organism evidence="1 2">
    <name type="scientific">Brachionus plicatilis</name>
    <name type="common">Marine rotifer</name>
    <name type="synonym">Brachionus muelleri</name>
    <dbReference type="NCBI Taxonomy" id="10195"/>
    <lineage>
        <taxon>Eukaryota</taxon>
        <taxon>Metazoa</taxon>
        <taxon>Spiralia</taxon>
        <taxon>Gnathifera</taxon>
        <taxon>Rotifera</taxon>
        <taxon>Eurotatoria</taxon>
        <taxon>Monogononta</taxon>
        <taxon>Pseudotrocha</taxon>
        <taxon>Ploima</taxon>
        <taxon>Brachionidae</taxon>
        <taxon>Brachionus</taxon>
    </lineage>
</organism>
<protein>
    <submittedName>
        <fullName evidence="1">Uncharacterized protein</fullName>
    </submittedName>
</protein>
<name>A0A3M7QLI0_BRAPC</name>
<reference evidence="1 2" key="1">
    <citation type="journal article" date="2018" name="Sci. Rep.">
        <title>Genomic signatures of local adaptation to the degree of environmental predictability in rotifers.</title>
        <authorList>
            <person name="Franch-Gras L."/>
            <person name="Hahn C."/>
            <person name="Garcia-Roger E.M."/>
            <person name="Carmona M.J."/>
            <person name="Serra M."/>
            <person name="Gomez A."/>
        </authorList>
    </citation>
    <scope>NUCLEOTIDE SEQUENCE [LARGE SCALE GENOMIC DNA]</scope>
    <source>
        <strain evidence="1">HYR1</strain>
    </source>
</reference>
<dbReference type="AlphaFoldDB" id="A0A3M7QLI0"/>
<evidence type="ECO:0000313" key="2">
    <source>
        <dbReference type="Proteomes" id="UP000276133"/>
    </source>
</evidence>
<accession>A0A3M7QLI0</accession>
<evidence type="ECO:0000313" key="1">
    <source>
        <dbReference type="EMBL" id="RNA11944.1"/>
    </source>
</evidence>
<proteinExistence type="predicted"/>
<dbReference type="Proteomes" id="UP000276133">
    <property type="component" value="Unassembled WGS sequence"/>
</dbReference>
<gene>
    <name evidence="1" type="ORF">BpHYR1_032890</name>
</gene>
<dbReference type="EMBL" id="REGN01005809">
    <property type="protein sequence ID" value="RNA11944.1"/>
    <property type="molecule type" value="Genomic_DNA"/>
</dbReference>
<sequence>MPDFYTIDNARFNPEKLSQSLFVQVLHARDHWVVVSNYNPSYVDSDDGYYNWFLYDSFPVARVEVSKQKGTKACGLFALGYSLALAMDIDPGQLVFDRNKIRGVFSEMILVDLDALIPNICPSEGHNLVKFYNFFIKNTPKCSEKSEESENNSIKSKKSLSEMSSVMFTLVPLGPSIRSPSLDVLEHVYMLLRKKKEKKKNTLEIQVSQSCFIVDRAVSWRLAPVELAQADSALFLPPPLPSVPPLVAPTRPSSFKIYFYPYYMNDSGNYQFEYFEEAQELIRVIHNTWIRYSSCSSMDPIQEWYCDCKADSRVFGACSHVTSSYFRPDCPISFAECSLLCIKYALI</sequence>